<accession>A0A2C6K5Z1</accession>
<gene>
    <name evidence="1" type="ORF">CSUI_009029</name>
</gene>
<evidence type="ECO:0000313" key="2">
    <source>
        <dbReference type="Proteomes" id="UP000221165"/>
    </source>
</evidence>
<keyword evidence="2" id="KW-1185">Reference proteome</keyword>
<protein>
    <submittedName>
        <fullName evidence="1">Uncharacterized protein</fullName>
    </submittedName>
</protein>
<dbReference type="VEuPathDB" id="ToxoDB:CSUI_009029"/>
<evidence type="ECO:0000313" key="1">
    <source>
        <dbReference type="EMBL" id="PHJ17160.1"/>
    </source>
</evidence>
<organism evidence="1 2">
    <name type="scientific">Cystoisospora suis</name>
    <dbReference type="NCBI Taxonomy" id="483139"/>
    <lineage>
        <taxon>Eukaryota</taxon>
        <taxon>Sar</taxon>
        <taxon>Alveolata</taxon>
        <taxon>Apicomplexa</taxon>
        <taxon>Conoidasida</taxon>
        <taxon>Coccidia</taxon>
        <taxon>Eucoccidiorida</taxon>
        <taxon>Eimeriorina</taxon>
        <taxon>Sarcocystidae</taxon>
        <taxon>Cystoisospora</taxon>
    </lineage>
</organism>
<sequence length="88" mass="9362">LKQGDEPQCCNIVLLVSHATASAESFGPGARGIVQRVVTSKCSVTAVVATDYASGTGVRSQIEITPKHLMFIPWCSRTHRANSYATAL</sequence>
<comment type="caution">
    <text evidence="1">The sequence shown here is derived from an EMBL/GenBank/DDBJ whole genome shotgun (WGS) entry which is preliminary data.</text>
</comment>
<dbReference type="AlphaFoldDB" id="A0A2C6K5Z1"/>
<dbReference type="Proteomes" id="UP000221165">
    <property type="component" value="Unassembled WGS sequence"/>
</dbReference>
<feature type="non-terminal residue" evidence="1">
    <location>
        <position position="1"/>
    </location>
</feature>
<dbReference type="GeneID" id="94432359"/>
<name>A0A2C6K5Z1_9APIC</name>
<dbReference type="RefSeq" id="XP_067918885.1">
    <property type="nucleotide sequence ID" value="XM_068069148.1"/>
</dbReference>
<dbReference type="EMBL" id="MIGC01005234">
    <property type="protein sequence ID" value="PHJ17160.1"/>
    <property type="molecule type" value="Genomic_DNA"/>
</dbReference>
<proteinExistence type="predicted"/>
<reference evidence="1 2" key="1">
    <citation type="journal article" date="2017" name="Int. J. Parasitol.">
        <title>The genome of the protozoan parasite Cystoisospora suis and a reverse vaccinology approach to identify vaccine candidates.</title>
        <authorList>
            <person name="Palmieri N."/>
            <person name="Shrestha A."/>
            <person name="Ruttkowski B."/>
            <person name="Beck T."/>
            <person name="Vogl C."/>
            <person name="Tomley F."/>
            <person name="Blake D.P."/>
            <person name="Joachim A."/>
        </authorList>
    </citation>
    <scope>NUCLEOTIDE SEQUENCE [LARGE SCALE GENOMIC DNA]</scope>
    <source>
        <strain evidence="1 2">Wien I</strain>
    </source>
</reference>